<feature type="domain" description="Kinesin motor" evidence="13">
    <location>
        <begin position="40"/>
        <end position="379"/>
    </location>
</feature>
<dbReference type="GO" id="GO:0008017">
    <property type="term" value="F:microtubule binding"/>
    <property type="evidence" value="ECO:0007669"/>
    <property type="project" value="InterPro"/>
</dbReference>
<evidence type="ECO:0000256" key="4">
    <source>
        <dbReference type="ARBA" id="ARBA00022840"/>
    </source>
</evidence>
<dbReference type="InterPro" id="IPR019821">
    <property type="entry name" value="Kinesin_motor_CS"/>
</dbReference>
<dbReference type="FunFam" id="3.40.850.10:FF:000054">
    <property type="entry name" value="Kinesin-like protein"/>
    <property type="match status" value="1"/>
</dbReference>
<dbReference type="PANTHER" id="PTHR47968:SF65">
    <property type="entry name" value="KINESIN MOTOR DOMAIN-CONTAINING PROTEIN"/>
    <property type="match status" value="1"/>
</dbReference>
<keyword evidence="4 9" id="KW-0067">ATP-binding</keyword>
<dbReference type="GO" id="GO:0005524">
    <property type="term" value="F:ATP binding"/>
    <property type="evidence" value="ECO:0007669"/>
    <property type="project" value="UniProtKB-UniRule"/>
</dbReference>
<sequence length="842" mass="94541">MVLNKRDLERAFSPKNKPRKLIKNNNDNHRPKMLPDAASNVKVFVRVRPLSEREQSHNQRSTIKVIDDRMLIFDPKEETEGFFFHGVKQKTRDIAKRTNKEMQFIFDRVFSSDANNMEVYEGTTEGIISNILEGYNCSVFVYGATGAGKTHTMLGNKESPGITFLTMTELYKQVEQLKATKDVEIGITYLEVYNENVQDLINPSGPMHLRDDSNGGVLVAGMKVEKILCSEQLFQLLQRGNSNRTQHPTDANAESSRSHAVFQVYVKIQTKVSGEVKISKLSMIDLAGSERGSATGCVGARFKEGSNINKSLLALGNCINNLADGLRHIPYRDSKLTRLLKDSLGGNCHTVMIANVSPSTSSYEDTYNTLKYATRAKSIKSKLSKNVMSVKMGVEHYARMCDALKKENASLKEQVRVMDRALKQPAVSPPRADPKYVEKLNSLYRDKKQIHSEWLSLDAQLKLLQWRIRCKSLAASQMESQMSLYGADYNQELIKNEKSLSQLKARANSVIGKMTELWHQKNQHTEEYNKFTEEMEEAKVTKLLQTEANLKELQCEVAGMAIQQAHHQKIINMQEKRLEDYQSVVDSVTKICSEYHMILRGLNLITDTMDNEYQVGFLKMKGLKTVTWMDMEDGSDDEEGATLSSVSVRPFTTLQLPSTCSMPIVVPELRVKTSENAPVICSSESSSAESVTSDLNGTFVFEPTDTEPSTNVTSSAVVKTGITNFTVPKMPPRAVSKISTKKYTPARVKFSGNKENSLVKPKINPKYLCPTPVRPKSALASRQVNIQELKTPETKVSVTGLKMTREKERVHHSQHPYIRPIKLKRLGSTPVSTTKSAKGLKL</sequence>
<comment type="subcellular location">
    <subcellularLocation>
        <location evidence="1">Cytoplasm</location>
        <location evidence="1">Cytoskeleton</location>
    </subcellularLocation>
</comment>
<dbReference type="PROSITE" id="PS50067">
    <property type="entry name" value="KINESIN_MOTOR_2"/>
    <property type="match status" value="1"/>
</dbReference>
<accession>A0A1B6FS76</accession>
<keyword evidence="3 9" id="KW-0547">Nucleotide-binding</keyword>
<dbReference type="InterPro" id="IPR001752">
    <property type="entry name" value="Kinesin_motor_dom"/>
</dbReference>
<keyword evidence="5 11" id="KW-0175">Coiled coil</keyword>
<proteinExistence type="inferred from homology"/>
<organism evidence="14">
    <name type="scientific">Cuerna arida</name>
    <dbReference type="NCBI Taxonomy" id="1464854"/>
    <lineage>
        <taxon>Eukaryota</taxon>
        <taxon>Metazoa</taxon>
        <taxon>Ecdysozoa</taxon>
        <taxon>Arthropoda</taxon>
        <taxon>Hexapoda</taxon>
        <taxon>Insecta</taxon>
        <taxon>Pterygota</taxon>
        <taxon>Neoptera</taxon>
        <taxon>Paraneoptera</taxon>
        <taxon>Hemiptera</taxon>
        <taxon>Auchenorrhyncha</taxon>
        <taxon>Membracoidea</taxon>
        <taxon>Cicadellidae</taxon>
        <taxon>Cicadellinae</taxon>
        <taxon>Proconiini</taxon>
        <taxon>Cuerna</taxon>
    </lineage>
</organism>
<evidence type="ECO:0000256" key="5">
    <source>
        <dbReference type="ARBA" id="ARBA00023054"/>
    </source>
</evidence>
<keyword evidence="2 10" id="KW-0493">Microtubule</keyword>
<dbReference type="GO" id="GO:0005874">
    <property type="term" value="C:microtubule"/>
    <property type="evidence" value="ECO:0007669"/>
    <property type="project" value="UniProtKB-KW"/>
</dbReference>
<comment type="similarity">
    <text evidence="8">Belongs to the TRAFAC class myosin-kinesin ATPase superfamily. Kinesin family. KIN-8 subfamily.</text>
</comment>
<reference evidence="14" key="1">
    <citation type="submission" date="2015-11" db="EMBL/GenBank/DDBJ databases">
        <title>De novo transcriptome assembly of four potential Pierce s Disease insect vectors from Arizona vineyards.</title>
        <authorList>
            <person name="Tassone E.E."/>
        </authorList>
    </citation>
    <scope>NUCLEOTIDE SEQUENCE</scope>
</reference>
<dbReference type="InterPro" id="IPR027417">
    <property type="entry name" value="P-loop_NTPase"/>
</dbReference>
<dbReference type="Gene3D" id="3.40.850.10">
    <property type="entry name" value="Kinesin motor domain"/>
    <property type="match status" value="1"/>
</dbReference>
<evidence type="ECO:0000256" key="3">
    <source>
        <dbReference type="ARBA" id="ARBA00022741"/>
    </source>
</evidence>
<evidence type="ECO:0000256" key="7">
    <source>
        <dbReference type="ARBA" id="ARBA00023212"/>
    </source>
</evidence>
<dbReference type="Pfam" id="PF00225">
    <property type="entry name" value="Kinesin"/>
    <property type="match status" value="1"/>
</dbReference>
<dbReference type="GO" id="GO:0007018">
    <property type="term" value="P:microtubule-based movement"/>
    <property type="evidence" value="ECO:0007669"/>
    <property type="project" value="InterPro"/>
</dbReference>
<dbReference type="PRINTS" id="PR00380">
    <property type="entry name" value="KINESINHEAVY"/>
</dbReference>
<feature type="coiled-coil region" evidence="11">
    <location>
        <begin position="394"/>
        <end position="421"/>
    </location>
</feature>
<evidence type="ECO:0000256" key="2">
    <source>
        <dbReference type="ARBA" id="ARBA00022701"/>
    </source>
</evidence>
<protein>
    <recommendedName>
        <fullName evidence="10">Kinesin-like protein</fullName>
    </recommendedName>
</protein>
<feature type="coiled-coil region" evidence="11">
    <location>
        <begin position="521"/>
        <end position="563"/>
    </location>
</feature>
<keyword evidence="7" id="KW-0206">Cytoskeleton</keyword>
<dbReference type="GO" id="GO:0003777">
    <property type="term" value="F:microtubule motor activity"/>
    <property type="evidence" value="ECO:0007669"/>
    <property type="project" value="InterPro"/>
</dbReference>
<dbReference type="CDD" id="cd01370">
    <property type="entry name" value="KISc_KIP3_like"/>
    <property type="match status" value="1"/>
</dbReference>
<dbReference type="InterPro" id="IPR036961">
    <property type="entry name" value="Kinesin_motor_dom_sf"/>
</dbReference>
<feature type="binding site" evidence="9">
    <location>
        <begin position="143"/>
        <end position="150"/>
    </location>
    <ligand>
        <name>ATP</name>
        <dbReference type="ChEBI" id="CHEBI:30616"/>
    </ligand>
</feature>
<keyword evidence="6 9" id="KW-0505">Motor protein</keyword>
<evidence type="ECO:0000313" key="14">
    <source>
        <dbReference type="EMBL" id="JAS53014.1"/>
    </source>
</evidence>
<evidence type="ECO:0000256" key="9">
    <source>
        <dbReference type="PROSITE-ProRule" id="PRU00283"/>
    </source>
</evidence>
<dbReference type="EMBL" id="GECZ01016755">
    <property type="protein sequence ID" value="JAS53014.1"/>
    <property type="molecule type" value="Transcribed_RNA"/>
</dbReference>
<evidence type="ECO:0000256" key="11">
    <source>
        <dbReference type="SAM" id="Coils"/>
    </source>
</evidence>
<evidence type="ECO:0000256" key="10">
    <source>
        <dbReference type="RuleBase" id="RU000394"/>
    </source>
</evidence>
<gene>
    <name evidence="14" type="ORF">g.20734</name>
</gene>
<keyword evidence="7" id="KW-0963">Cytoplasm</keyword>
<dbReference type="PANTHER" id="PTHR47968">
    <property type="entry name" value="CENTROMERE PROTEIN E"/>
    <property type="match status" value="1"/>
</dbReference>
<dbReference type="InterPro" id="IPR027640">
    <property type="entry name" value="Kinesin-like_fam"/>
</dbReference>
<name>A0A1B6FS76_9HEMI</name>
<evidence type="ECO:0000256" key="8">
    <source>
        <dbReference type="ARBA" id="ARBA00060769"/>
    </source>
</evidence>
<evidence type="ECO:0000256" key="12">
    <source>
        <dbReference type="SAM" id="MobiDB-lite"/>
    </source>
</evidence>
<dbReference type="AlphaFoldDB" id="A0A1B6FS76"/>
<evidence type="ECO:0000259" key="13">
    <source>
        <dbReference type="PROSITE" id="PS50067"/>
    </source>
</evidence>
<dbReference type="SMART" id="SM00129">
    <property type="entry name" value="KISc"/>
    <property type="match status" value="1"/>
</dbReference>
<dbReference type="PROSITE" id="PS00411">
    <property type="entry name" value="KINESIN_MOTOR_1"/>
    <property type="match status" value="1"/>
</dbReference>
<evidence type="ECO:0000256" key="6">
    <source>
        <dbReference type="ARBA" id="ARBA00023175"/>
    </source>
</evidence>
<feature type="compositionally biased region" description="Basic and acidic residues" evidence="12">
    <location>
        <begin position="1"/>
        <end position="12"/>
    </location>
</feature>
<evidence type="ECO:0000256" key="1">
    <source>
        <dbReference type="ARBA" id="ARBA00004245"/>
    </source>
</evidence>
<dbReference type="SUPFAM" id="SSF52540">
    <property type="entry name" value="P-loop containing nucleoside triphosphate hydrolases"/>
    <property type="match status" value="1"/>
</dbReference>
<feature type="region of interest" description="Disordered" evidence="12">
    <location>
        <begin position="1"/>
        <end position="33"/>
    </location>
</feature>